<dbReference type="InterPro" id="IPR000412">
    <property type="entry name" value="ABC_2_transport"/>
</dbReference>
<dbReference type="Proteomes" id="UP001058860">
    <property type="component" value="Chromosome"/>
</dbReference>
<dbReference type="PRINTS" id="PR00164">
    <property type="entry name" value="ABC2TRNSPORT"/>
</dbReference>
<sequence>MTRLEARHPGDELAGARSSAPGLVERRRGLLALASRETHRVLKLWTQTILAPVISSLLFIVVFGLSLGERIKDIDGVPYDQFIVPGLIAMAMAQAAYSNNASSTFQARFDRYIHDVLAAPMRAWEVNLGLSVGGAVRALAIGIALGAVAVPVTGVPVREPFALAAAVIALLVAFCALGVVVGIYAESFDHHMAVNNVAILPLAFLGGVFYSVDLLPSPWEEISQLNPVFYLVQAVRYGFLGTADVSYALALGVTAGCGVVFVAWSAWLFATGRRLKP</sequence>
<dbReference type="PROSITE" id="PS51012">
    <property type="entry name" value="ABC_TM2"/>
    <property type="match status" value="1"/>
</dbReference>
<feature type="transmembrane region" description="Helical" evidence="5">
    <location>
        <begin position="247"/>
        <end position="270"/>
    </location>
</feature>
<evidence type="ECO:0000259" key="7">
    <source>
        <dbReference type="PROSITE" id="PS51012"/>
    </source>
</evidence>
<feature type="transmembrane region" description="Helical" evidence="5">
    <location>
        <begin position="192"/>
        <end position="212"/>
    </location>
</feature>
<evidence type="ECO:0000256" key="4">
    <source>
        <dbReference type="ARBA" id="ARBA00023136"/>
    </source>
</evidence>
<evidence type="ECO:0000313" key="8">
    <source>
        <dbReference type="EMBL" id="UUY03802.1"/>
    </source>
</evidence>
<keyword evidence="2 5" id="KW-0812">Transmembrane</keyword>
<gene>
    <name evidence="8" type="ORF">LRS13_24610</name>
</gene>
<proteinExistence type="inferred from homology"/>
<dbReference type="InterPro" id="IPR013525">
    <property type="entry name" value="ABC2_TM"/>
</dbReference>
<dbReference type="PANTHER" id="PTHR43332">
    <property type="entry name" value="INNER MEMBRANE TRANSPORT PERMEASE YADH-RELATED"/>
    <property type="match status" value="1"/>
</dbReference>
<evidence type="ECO:0000256" key="6">
    <source>
        <dbReference type="SAM" id="MobiDB-lite"/>
    </source>
</evidence>
<accession>A0ABY5PHD1</accession>
<comment type="similarity">
    <text evidence="5">Belongs to the ABC-2 integral membrane protein family.</text>
</comment>
<evidence type="ECO:0000256" key="2">
    <source>
        <dbReference type="ARBA" id="ARBA00022692"/>
    </source>
</evidence>
<dbReference type="PIRSF" id="PIRSF006648">
    <property type="entry name" value="DrrB"/>
    <property type="match status" value="1"/>
</dbReference>
<feature type="region of interest" description="Disordered" evidence="6">
    <location>
        <begin position="1"/>
        <end position="20"/>
    </location>
</feature>
<keyword evidence="3 5" id="KW-1133">Transmembrane helix</keyword>
<comment type="subcellular location">
    <subcellularLocation>
        <location evidence="5">Cell membrane</location>
        <topology evidence="5">Multi-pass membrane protein</topology>
    </subcellularLocation>
    <subcellularLocation>
        <location evidence="1">Membrane</location>
        <topology evidence="1">Multi-pass membrane protein</topology>
    </subcellularLocation>
</comment>
<keyword evidence="4 5" id="KW-0472">Membrane</keyword>
<dbReference type="EMBL" id="CP088295">
    <property type="protein sequence ID" value="UUY03802.1"/>
    <property type="molecule type" value="Genomic_DNA"/>
</dbReference>
<reference evidence="9" key="1">
    <citation type="submission" date="2021-11" db="EMBL/GenBank/DDBJ databases">
        <title>Cultivation dependent microbiological survey of springs from the worlds oldest radium mine currently devoted to the extraction of radon-saturated water.</title>
        <authorList>
            <person name="Kapinusova G."/>
            <person name="Smrhova T."/>
            <person name="Strejcek M."/>
            <person name="Suman J."/>
            <person name="Jani K."/>
            <person name="Pajer P."/>
            <person name="Uhlik O."/>
        </authorList>
    </citation>
    <scope>NUCLEOTIDE SEQUENCE [LARGE SCALE GENOMIC DNA]</scope>
    <source>
        <strain evidence="9">J379</strain>
    </source>
</reference>
<dbReference type="RefSeq" id="WP_353864300.1">
    <property type="nucleotide sequence ID" value="NZ_CP088295.1"/>
</dbReference>
<dbReference type="PANTHER" id="PTHR43332:SF2">
    <property type="entry name" value="INNER MEMBRANE TRANSPORT PERMEASE YADH"/>
    <property type="match status" value="1"/>
</dbReference>
<feature type="compositionally biased region" description="Basic and acidic residues" evidence="6">
    <location>
        <begin position="1"/>
        <end position="11"/>
    </location>
</feature>
<dbReference type="NCBIfam" id="NF011648">
    <property type="entry name" value="PRK15066.1"/>
    <property type="match status" value="1"/>
</dbReference>
<evidence type="ECO:0000313" key="9">
    <source>
        <dbReference type="Proteomes" id="UP001058860"/>
    </source>
</evidence>
<dbReference type="Pfam" id="PF01061">
    <property type="entry name" value="ABC2_membrane"/>
    <property type="match status" value="1"/>
</dbReference>
<evidence type="ECO:0000256" key="1">
    <source>
        <dbReference type="ARBA" id="ARBA00004141"/>
    </source>
</evidence>
<feature type="domain" description="ABC transmembrane type-2" evidence="7">
    <location>
        <begin position="43"/>
        <end position="272"/>
    </location>
</feature>
<dbReference type="InterPro" id="IPR052522">
    <property type="entry name" value="ABC-2_transport_permease"/>
</dbReference>
<dbReference type="InterPro" id="IPR047817">
    <property type="entry name" value="ABC2_TM_bact-type"/>
</dbReference>
<organism evidence="8 9">
    <name type="scientific">Svornostia abyssi</name>
    <dbReference type="NCBI Taxonomy" id="2898438"/>
    <lineage>
        <taxon>Bacteria</taxon>
        <taxon>Bacillati</taxon>
        <taxon>Actinomycetota</taxon>
        <taxon>Thermoleophilia</taxon>
        <taxon>Solirubrobacterales</taxon>
        <taxon>Baekduiaceae</taxon>
        <taxon>Svornostia</taxon>
    </lineage>
</organism>
<comment type="caution">
    <text evidence="5">Lacks conserved residue(s) required for the propagation of feature annotation.</text>
</comment>
<feature type="transmembrane region" description="Helical" evidence="5">
    <location>
        <begin position="161"/>
        <end position="185"/>
    </location>
</feature>
<keyword evidence="9" id="KW-1185">Reference proteome</keyword>
<keyword evidence="5" id="KW-1003">Cell membrane</keyword>
<keyword evidence="5" id="KW-0813">Transport</keyword>
<feature type="transmembrane region" description="Helical" evidence="5">
    <location>
        <begin position="44"/>
        <end position="65"/>
    </location>
</feature>
<feature type="transmembrane region" description="Helical" evidence="5">
    <location>
        <begin position="128"/>
        <end position="149"/>
    </location>
</feature>
<evidence type="ECO:0000256" key="3">
    <source>
        <dbReference type="ARBA" id="ARBA00022989"/>
    </source>
</evidence>
<protein>
    <recommendedName>
        <fullName evidence="5">Transport permease protein</fullName>
    </recommendedName>
</protein>
<evidence type="ECO:0000256" key="5">
    <source>
        <dbReference type="RuleBase" id="RU361157"/>
    </source>
</evidence>
<name>A0ABY5PHD1_9ACTN</name>